<feature type="domain" description="Menorin C-terminal" evidence="4">
    <location>
        <begin position="310"/>
        <end position="514"/>
    </location>
</feature>
<dbReference type="AlphaFoldDB" id="A0A0N4ZRM3"/>
<evidence type="ECO:0000256" key="2">
    <source>
        <dbReference type="SAM" id="Phobius"/>
    </source>
</evidence>
<organism evidence="5 6">
    <name type="scientific">Parastrongyloides trichosuri</name>
    <name type="common">Possum-specific nematode worm</name>
    <dbReference type="NCBI Taxonomy" id="131310"/>
    <lineage>
        <taxon>Eukaryota</taxon>
        <taxon>Metazoa</taxon>
        <taxon>Ecdysozoa</taxon>
        <taxon>Nematoda</taxon>
        <taxon>Chromadorea</taxon>
        <taxon>Rhabditida</taxon>
        <taxon>Tylenchina</taxon>
        <taxon>Panagrolaimomorpha</taxon>
        <taxon>Strongyloidoidea</taxon>
        <taxon>Strongyloididae</taxon>
        <taxon>Parastrongyloides</taxon>
    </lineage>
</organism>
<keyword evidence="5" id="KW-1185">Reference proteome</keyword>
<proteinExistence type="inferred from homology"/>
<dbReference type="PANTHER" id="PTHR21184">
    <property type="entry name" value="MENORIN (DENDRITIC BRANCHING PROTEIN)"/>
    <property type="match status" value="1"/>
</dbReference>
<accession>A0A0N4ZRM3</accession>
<evidence type="ECO:0000313" key="6">
    <source>
        <dbReference type="WBParaSite" id="PTRK_0001115700.1"/>
    </source>
</evidence>
<evidence type="ECO:0000313" key="5">
    <source>
        <dbReference type="Proteomes" id="UP000038045"/>
    </source>
</evidence>
<name>A0A0N4ZRM3_PARTI</name>
<dbReference type="Proteomes" id="UP000038045">
    <property type="component" value="Unplaced"/>
</dbReference>
<dbReference type="Pfam" id="PF10223">
    <property type="entry name" value="Menorin_N"/>
    <property type="match status" value="1"/>
</dbReference>
<keyword evidence="2" id="KW-0812">Transmembrane</keyword>
<keyword evidence="2" id="KW-0472">Membrane</keyword>
<dbReference type="GO" id="GO:0005615">
    <property type="term" value="C:extracellular space"/>
    <property type="evidence" value="ECO:0007669"/>
    <property type="project" value="TreeGrafter"/>
</dbReference>
<feature type="domain" description="Menorin-like" evidence="3">
    <location>
        <begin position="57"/>
        <end position="287"/>
    </location>
</feature>
<dbReference type="InterPro" id="IPR019356">
    <property type="entry name" value="Menorin_dom"/>
</dbReference>
<dbReference type="STRING" id="131310.A0A0N4ZRM3"/>
<sequence>MKVFLCKQLPKIIHISVIFLLLWRCSIIKGERYQQKRDTDDFRTSFNDWIQEVHSNNKDLIDHSKMAEGEVLLFKTRKFRHRAIPIMKNSSYPDHLKFNDALTFKEWLREMSPLGKALKVTLKNTEVVKPVLQHLYATNHLIKSPIILHANVFRSQRSLEKPVDSFTLLEYAHKFLPNAAVSLGWTKQDENVERNNLHNNKNHLDWGHTFKILSYLNSIDYQPLILTIRLTDALISSEQLSFLLGQNRPFYVIIYSKPNDDIHDINAFKIFLNYARKDGKVIFDLAPKHRKLVNELNDKPIEITVKKEDWRVINHPSPYGLNSQVVASDRGIAFIGETSSFVVLNKTNFDQSYPNKQKIRGKVHFLPKKFPKSDDIDETGMEIVLLDNPHKSPGKISLSGSSKLRSSVTIFIGVDGDVSISNSPKSKKIYDGSAVGKVPKVRCYAFELIDKGWRVDLAVWTEDCHTSEEKNTLEKNKMYETFIQLETPVSKSRKLRSVIIGKRGGEDVDFILEKASYNGAAIFTANIFTYVLMILIFLHLTFF</sequence>
<dbReference type="WBParaSite" id="PTRK_0001115700.1">
    <property type="protein sequence ID" value="PTRK_0001115700.1"/>
    <property type="gene ID" value="PTRK_0001115700"/>
</dbReference>
<reference evidence="6" key="1">
    <citation type="submission" date="2017-02" db="UniProtKB">
        <authorList>
            <consortium name="WormBaseParasite"/>
        </authorList>
    </citation>
    <scope>IDENTIFICATION</scope>
</reference>
<evidence type="ECO:0000256" key="1">
    <source>
        <dbReference type="ARBA" id="ARBA00044953"/>
    </source>
</evidence>
<dbReference type="InterPro" id="IPR057489">
    <property type="entry name" value="Menorin_C"/>
</dbReference>
<dbReference type="Pfam" id="PF25161">
    <property type="entry name" value="Menorin_C"/>
    <property type="match status" value="1"/>
</dbReference>
<evidence type="ECO:0000259" key="3">
    <source>
        <dbReference type="Pfam" id="PF10223"/>
    </source>
</evidence>
<evidence type="ECO:0000259" key="4">
    <source>
        <dbReference type="Pfam" id="PF25161"/>
    </source>
</evidence>
<feature type="transmembrane region" description="Helical" evidence="2">
    <location>
        <begin position="520"/>
        <end position="542"/>
    </location>
</feature>
<dbReference type="PANTHER" id="PTHR21184:SF6">
    <property type="entry name" value="CONSERVED PLASMA MEMBRANE PROTEIN"/>
    <property type="match status" value="1"/>
</dbReference>
<protein>
    <submittedName>
        <fullName evidence="6">LAM_G_DOMAIN domain-containing protein</fullName>
    </submittedName>
</protein>
<keyword evidence="2" id="KW-1133">Transmembrane helix</keyword>
<comment type="similarity">
    <text evidence="1">Belongs to the menorin family.</text>
</comment>